<dbReference type="EMBL" id="BRVS01000013">
    <property type="protein sequence ID" value="GLB68225.1"/>
    <property type="molecule type" value="Genomic_DNA"/>
</dbReference>
<protein>
    <submittedName>
        <fullName evidence="2">Uncharacterized protein</fullName>
    </submittedName>
</protein>
<comment type="caution">
    <text evidence="2">The sequence shown here is derived from an EMBL/GenBank/DDBJ whole genome shotgun (WGS) entry which is preliminary data.</text>
</comment>
<reference evidence="2 3" key="1">
    <citation type="journal article" date="2023" name="Int. J. Syst. Evol. Microbiol.">
        <title>Arthrobacter mangrovi sp. nov., an actinobacterium isolated from the rhizosphere of a mangrove.</title>
        <authorList>
            <person name="Hamada M."/>
            <person name="Saitou S."/>
            <person name="Enomoto N."/>
            <person name="Nanri K."/>
            <person name="Hidaka K."/>
            <person name="Miura T."/>
            <person name="Tamura T."/>
        </authorList>
    </citation>
    <scope>NUCLEOTIDE SEQUENCE [LARGE SCALE GENOMIC DNA]</scope>
    <source>
        <strain evidence="2 3">NBRC 112813</strain>
    </source>
</reference>
<dbReference type="Proteomes" id="UP001209654">
    <property type="component" value="Unassembled WGS sequence"/>
</dbReference>
<keyword evidence="3" id="KW-1185">Reference proteome</keyword>
<name>A0ABQ5MW48_9MICC</name>
<dbReference type="RefSeq" id="WP_264796321.1">
    <property type="nucleotide sequence ID" value="NZ_BRVS01000013.1"/>
</dbReference>
<evidence type="ECO:0000313" key="2">
    <source>
        <dbReference type="EMBL" id="GLB68225.1"/>
    </source>
</evidence>
<feature type="compositionally biased region" description="Gly residues" evidence="1">
    <location>
        <begin position="199"/>
        <end position="212"/>
    </location>
</feature>
<feature type="region of interest" description="Disordered" evidence="1">
    <location>
        <begin position="173"/>
        <end position="223"/>
    </location>
</feature>
<proteinExistence type="predicted"/>
<accession>A0ABQ5MW48</accession>
<organism evidence="2 3">
    <name type="scientific">Arthrobacter mangrovi</name>
    <dbReference type="NCBI Taxonomy" id="2966350"/>
    <lineage>
        <taxon>Bacteria</taxon>
        <taxon>Bacillati</taxon>
        <taxon>Actinomycetota</taxon>
        <taxon>Actinomycetes</taxon>
        <taxon>Micrococcales</taxon>
        <taxon>Micrococcaceae</taxon>
        <taxon>Arthrobacter</taxon>
    </lineage>
</organism>
<gene>
    <name evidence="2" type="ORF">AHIS1636_26670</name>
</gene>
<feature type="compositionally biased region" description="Basic and acidic residues" evidence="1">
    <location>
        <begin position="183"/>
        <end position="195"/>
    </location>
</feature>
<evidence type="ECO:0000256" key="1">
    <source>
        <dbReference type="SAM" id="MobiDB-lite"/>
    </source>
</evidence>
<evidence type="ECO:0000313" key="3">
    <source>
        <dbReference type="Proteomes" id="UP001209654"/>
    </source>
</evidence>
<feature type="compositionally biased region" description="Low complexity" evidence="1">
    <location>
        <begin position="173"/>
        <end position="182"/>
    </location>
</feature>
<sequence length="234" mass="24535">MATDEAVCARFVSIQRPGAADADAGHACWGVLISDTMVVCRDPGWVEEADRWWDVLVAAPLADGAGTAEHIRMREIDVLGSPGASGTVALVKLAHAPAHEVRTDVVLDDFDEEEFYRALGAEGNVCAALEAVRVLPPERPAGTVTEVLGPVDEWQPDGRGLRIRSFDPRAPLAEAAGAEAEGSEARSAARPEGVRPGEPQGGSAGPGTGGEAGSAPKPPKPPDRILLCFFKKCR</sequence>